<dbReference type="GO" id="GO:0003677">
    <property type="term" value="F:DNA binding"/>
    <property type="evidence" value="ECO:0007669"/>
    <property type="project" value="UniProtKB-UniRule"/>
</dbReference>
<dbReference type="PANTHER" id="PTHR30328">
    <property type="entry name" value="TRANSCRIPTIONAL REPRESSOR"/>
    <property type="match status" value="1"/>
</dbReference>
<dbReference type="PROSITE" id="PS50977">
    <property type="entry name" value="HTH_TETR_2"/>
    <property type="match status" value="1"/>
</dbReference>
<evidence type="ECO:0000259" key="3">
    <source>
        <dbReference type="PROSITE" id="PS50977"/>
    </source>
</evidence>
<evidence type="ECO:0000256" key="2">
    <source>
        <dbReference type="PROSITE-ProRule" id="PRU00335"/>
    </source>
</evidence>
<keyword evidence="1 2" id="KW-0238">DNA-binding</keyword>
<evidence type="ECO:0000313" key="5">
    <source>
        <dbReference type="Proteomes" id="UP000468928"/>
    </source>
</evidence>
<organism evidence="4 5">
    <name type="scientific">Nocardia cyriacigeorgica</name>
    <dbReference type="NCBI Taxonomy" id="135487"/>
    <lineage>
        <taxon>Bacteria</taxon>
        <taxon>Bacillati</taxon>
        <taxon>Actinomycetota</taxon>
        <taxon>Actinomycetes</taxon>
        <taxon>Mycobacteriales</taxon>
        <taxon>Nocardiaceae</taxon>
        <taxon>Nocardia</taxon>
    </lineage>
</organism>
<dbReference type="Proteomes" id="UP000468928">
    <property type="component" value="Unassembled WGS sequence"/>
</dbReference>
<dbReference type="AlphaFoldDB" id="A0A6P1DDP4"/>
<dbReference type="PANTHER" id="PTHR30328:SF54">
    <property type="entry name" value="HTH-TYPE TRANSCRIPTIONAL REPRESSOR SCO4008"/>
    <property type="match status" value="1"/>
</dbReference>
<dbReference type="SUPFAM" id="SSF48498">
    <property type="entry name" value="Tetracyclin repressor-like, C-terminal domain"/>
    <property type="match status" value="1"/>
</dbReference>
<reference evidence="4 5" key="1">
    <citation type="submission" date="2020-01" db="EMBL/GenBank/DDBJ databases">
        <title>Genetics and antimicrobial susceptibilities of Nocardia species isolated from the soil; a comparison with species isolated from humans.</title>
        <authorList>
            <person name="Carrasco G."/>
            <person name="Monzon S."/>
            <person name="Sansegundo M."/>
            <person name="Garcia E."/>
            <person name="Garrido N."/>
            <person name="Medina M.J."/>
            <person name="Villalon P."/>
            <person name="Ramirez-Arocha A.C."/>
            <person name="Jimenez P."/>
            <person name="Cuesta I."/>
            <person name="Valdezate S."/>
        </authorList>
    </citation>
    <scope>NUCLEOTIDE SEQUENCE [LARGE SCALE GENOMIC DNA]</scope>
    <source>
        <strain evidence="4 5">CNM20110639</strain>
    </source>
</reference>
<dbReference type="Gene3D" id="1.10.357.10">
    <property type="entry name" value="Tetracycline Repressor, domain 2"/>
    <property type="match status" value="1"/>
</dbReference>
<dbReference type="Pfam" id="PF00440">
    <property type="entry name" value="TetR_N"/>
    <property type="match status" value="1"/>
</dbReference>
<dbReference type="InterPro" id="IPR050109">
    <property type="entry name" value="HTH-type_TetR-like_transc_reg"/>
</dbReference>
<feature type="DNA-binding region" description="H-T-H motif" evidence="2">
    <location>
        <begin position="48"/>
        <end position="67"/>
    </location>
</feature>
<dbReference type="Pfam" id="PF17926">
    <property type="entry name" value="TetR_C_21"/>
    <property type="match status" value="1"/>
</dbReference>
<dbReference type="GO" id="GO:0006355">
    <property type="term" value="P:regulation of DNA-templated transcription"/>
    <property type="evidence" value="ECO:0007669"/>
    <property type="project" value="UniProtKB-ARBA"/>
</dbReference>
<name>A0A6P1DDP4_9NOCA</name>
<evidence type="ECO:0000313" key="4">
    <source>
        <dbReference type="EMBL" id="NEW46522.1"/>
    </source>
</evidence>
<feature type="domain" description="HTH tetR-type" evidence="3">
    <location>
        <begin position="25"/>
        <end position="85"/>
    </location>
</feature>
<dbReference type="SUPFAM" id="SSF46689">
    <property type="entry name" value="Homeodomain-like"/>
    <property type="match status" value="1"/>
</dbReference>
<accession>A0A6P1DDP4</accession>
<protein>
    <submittedName>
        <fullName evidence="4">TetR/AcrR family transcriptional regulator</fullName>
    </submittedName>
</protein>
<dbReference type="InterPro" id="IPR041467">
    <property type="entry name" value="Sco4008_C"/>
</dbReference>
<proteinExistence type="predicted"/>
<dbReference type="InterPro" id="IPR036271">
    <property type="entry name" value="Tet_transcr_reg_TetR-rel_C_sf"/>
</dbReference>
<dbReference type="EMBL" id="JAAGUZ010000053">
    <property type="protein sequence ID" value="NEW46522.1"/>
    <property type="molecule type" value="Genomic_DNA"/>
</dbReference>
<sequence>MVEVDRFRSQTNWFVTIHLVAYDSAATKERILTAAVTEFATYGVAGARVDRIAATAKANKRAIYDYFGDKKALFGAVLERLMTELAEAVPPRDDEDLDAYAGALFDYHRAHPEALRLLLWEALELGDEPVPDEPARTEHYLDKIRAAETTTGDDDPRALLFFTLGLVGWSLAMPQLRRMILGTDYPLDRLRNSVSSAVRALSSTSHHSAE</sequence>
<dbReference type="InterPro" id="IPR009057">
    <property type="entry name" value="Homeodomain-like_sf"/>
</dbReference>
<dbReference type="InterPro" id="IPR001647">
    <property type="entry name" value="HTH_TetR"/>
</dbReference>
<comment type="caution">
    <text evidence="4">The sequence shown here is derived from an EMBL/GenBank/DDBJ whole genome shotgun (WGS) entry which is preliminary data.</text>
</comment>
<gene>
    <name evidence="4" type="ORF">GV789_19010</name>
</gene>
<evidence type="ECO:0000256" key="1">
    <source>
        <dbReference type="ARBA" id="ARBA00023125"/>
    </source>
</evidence>